<evidence type="ECO:0000313" key="3">
    <source>
        <dbReference type="Proteomes" id="UP000013564"/>
    </source>
</evidence>
<feature type="region of interest" description="Disordered" evidence="1">
    <location>
        <begin position="1"/>
        <end position="23"/>
    </location>
</feature>
<name>R4JN01_9CAUD</name>
<organism evidence="2 3">
    <name type="scientific">Pseudoalteromonas phage RIO-1</name>
    <dbReference type="NCBI Taxonomy" id="1316739"/>
    <lineage>
        <taxon>Viruses</taxon>
        <taxon>Duplodnaviria</taxon>
        <taxon>Heunggongvirae</taxon>
        <taxon>Uroviricota</taxon>
        <taxon>Caudoviricetes</taxon>
        <taxon>Zobellviridae</taxon>
        <taxon>Melvirus</taxon>
        <taxon>Melvirus orientalis</taxon>
    </lineage>
</organism>
<protein>
    <submittedName>
        <fullName evidence="2">Uncharacterized protein</fullName>
    </submittedName>
</protein>
<reference evidence="2 3" key="1">
    <citation type="journal article" date="2013" name="J. Virol.">
        <title>Morphology, Physiological Characteristics, and Complete Sequence of Marine Bacteriophage RIO-1 Infecting Pseudoalteromonas marina.</title>
        <authorList>
            <person name="Hardies S.C."/>
            <person name="Hwang Y.J."/>
            <person name="Hwang C.Y."/>
            <person name="Jang G.I."/>
            <person name="Cho B.C."/>
        </authorList>
    </citation>
    <scope>NUCLEOTIDE SEQUENCE [LARGE SCALE GENOMIC DNA]</scope>
</reference>
<feature type="compositionally biased region" description="Low complexity" evidence="1">
    <location>
        <begin position="8"/>
        <end position="23"/>
    </location>
</feature>
<dbReference type="EMBL" id="KC751414">
    <property type="protein sequence ID" value="AGK87050.1"/>
    <property type="molecule type" value="Genomic_DNA"/>
</dbReference>
<dbReference type="KEGG" id="vg:16207410"/>
<accession>R4JN01</accession>
<proteinExistence type="predicted"/>
<keyword evidence="3" id="KW-1185">Reference proteome</keyword>
<dbReference type="Proteomes" id="UP000013564">
    <property type="component" value="Segment"/>
</dbReference>
<gene>
    <name evidence="2" type="ORF">RIO-1_36</name>
</gene>
<evidence type="ECO:0000256" key="1">
    <source>
        <dbReference type="SAM" id="MobiDB-lite"/>
    </source>
</evidence>
<dbReference type="GeneID" id="16207410"/>
<sequence length="593" mass="63922">MAFTTPIQTSAQGASSTPAAPSAATSNMQAIGSLATSLAPVIGSLFQPEDKTNEIQGQVNKLATQYQSVKSERGGQAAERWLATQYTSNLSGLNSAGKEVFQDSFKTTFGESPIKSDRDAEIELLEQKAKAEQDNKIKLSQTGALVVTSIGQDPSQFTEEQLIRYGRKQDAEQMRLAAESQRLANRSQLNSINQSESVQASTLAAQSAIGTLGVAVDAGVEHLALNIQADPAKAESLKAQYNSNISYQITRGRAAFDEAVTAAGGNPSDVPNSYYDRYLNRLKSTRDFINSEHIKTASATREAIQESDAMQLLREKDPTAYNMSIWAPNLMTSMESALNVASSGAQAADSTNATIQAVTDMWSSSPAQARLSAGSNSTTPYLTVGNVFDYVYKMDASVQDEYNTKGGEIVAAALMDSISPNRKVRENANNSTGMHRAIQIMKNQNFTPESIQAIRTAVEDNGMPLEDVMQGRLSTFLTETLVPSLRPPQLSDASKLPYSVSVKGSRLRIEPVTDQERSPSEFSAVASAVGNSDYRQRLKKMEIALNDELIVYSKLTGGDIEDLLPVINAGLGIRQAIEEIKPIDGMTGATQPE</sequence>
<evidence type="ECO:0000313" key="2">
    <source>
        <dbReference type="EMBL" id="AGK87050.1"/>
    </source>
</evidence>
<dbReference type="RefSeq" id="YP_008051106.1">
    <property type="nucleotide sequence ID" value="NC_021300.1"/>
</dbReference>